<gene>
    <name evidence="1" type="ORF">GLV84_12265</name>
</gene>
<dbReference type="GeneID" id="57691481"/>
<dbReference type="RefSeq" id="WP_103345770.1">
    <property type="nucleotide sequence ID" value="NZ_CP045927.1"/>
</dbReference>
<organism evidence="1 2">
    <name type="scientific">Staphylococcus agnetis</name>
    <dbReference type="NCBI Taxonomy" id="985762"/>
    <lineage>
        <taxon>Bacteria</taxon>
        <taxon>Bacillati</taxon>
        <taxon>Bacillota</taxon>
        <taxon>Bacilli</taxon>
        <taxon>Bacillales</taxon>
        <taxon>Staphylococcaceae</taxon>
        <taxon>Staphylococcus</taxon>
    </lineage>
</organism>
<evidence type="ECO:0000313" key="1">
    <source>
        <dbReference type="EMBL" id="NJI03606.1"/>
    </source>
</evidence>
<sequence length="103" mass="12059">MKTIGSIIYLKEGSQKLMIINRGPIVEIDDKKYMFDYSACKYPLGVVEDQIYYFNEENIDKVVFEGYVDEEETRFQELFVEMKSQLPSEIKQGVVPQEQFGLN</sequence>
<name>A0A2T4MIQ2_9STAP</name>
<dbReference type="AlphaFoldDB" id="A0A2T4MIQ2"/>
<proteinExistence type="predicted"/>
<accession>A0A2T4MIQ2</accession>
<comment type="caution">
    <text evidence="1">The sequence shown here is derived from an EMBL/GenBank/DDBJ whole genome shotgun (WGS) entry which is preliminary data.</text>
</comment>
<protein>
    <submittedName>
        <fullName evidence="1">DUF4176 domain-containing protein</fullName>
    </submittedName>
</protein>
<dbReference type="InterPro" id="IPR025233">
    <property type="entry name" value="DUF4176"/>
</dbReference>
<dbReference type="Pfam" id="PF13780">
    <property type="entry name" value="DUF4176"/>
    <property type="match status" value="1"/>
</dbReference>
<dbReference type="Proteomes" id="UP000646308">
    <property type="component" value="Unassembled WGS sequence"/>
</dbReference>
<reference evidence="1" key="1">
    <citation type="submission" date="2019-11" db="EMBL/GenBank/DDBJ databases">
        <title>Whole genome comparisons of Staphylococcus agnetis isolates from cattle and chickens.</title>
        <authorList>
            <person name="Rhoads D."/>
            <person name="Shwani A."/>
            <person name="Adkins P."/>
            <person name="Calcutt M."/>
            <person name="Middleton J."/>
        </authorList>
    </citation>
    <scope>NUCLEOTIDE SEQUENCE</scope>
    <source>
        <strain evidence="1">1387</strain>
    </source>
</reference>
<evidence type="ECO:0000313" key="2">
    <source>
        <dbReference type="Proteomes" id="UP000646308"/>
    </source>
</evidence>
<dbReference type="EMBL" id="WMFL01000086">
    <property type="protein sequence ID" value="NJI03606.1"/>
    <property type="molecule type" value="Genomic_DNA"/>
</dbReference>